<sequence length="34" mass="3827">MVGTMSQCGSKQVFTHFTVKQKDRTDQLNQVGKV</sequence>
<accession>A0A0E9Q4D0</accession>
<reference evidence="1" key="2">
    <citation type="journal article" date="2015" name="Fish Shellfish Immunol.">
        <title>Early steps in the European eel (Anguilla anguilla)-Vibrio vulnificus interaction in the gills: Role of the RtxA13 toxin.</title>
        <authorList>
            <person name="Callol A."/>
            <person name="Pajuelo D."/>
            <person name="Ebbesson L."/>
            <person name="Teles M."/>
            <person name="MacKenzie S."/>
            <person name="Amaro C."/>
        </authorList>
    </citation>
    <scope>NUCLEOTIDE SEQUENCE</scope>
</reference>
<organism evidence="1">
    <name type="scientific">Anguilla anguilla</name>
    <name type="common">European freshwater eel</name>
    <name type="synonym">Muraena anguilla</name>
    <dbReference type="NCBI Taxonomy" id="7936"/>
    <lineage>
        <taxon>Eukaryota</taxon>
        <taxon>Metazoa</taxon>
        <taxon>Chordata</taxon>
        <taxon>Craniata</taxon>
        <taxon>Vertebrata</taxon>
        <taxon>Euteleostomi</taxon>
        <taxon>Actinopterygii</taxon>
        <taxon>Neopterygii</taxon>
        <taxon>Teleostei</taxon>
        <taxon>Anguilliformes</taxon>
        <taxon>Anguillidae</taxon>
        <taxon>Anguilla</taxon>
    </lineage>
</organism>
<dbReference type="AlphaFoldDB" id="A0A0E9Q4D0"/>
<name>A0A0E9Q4D0_ANGAN</name>
<protein>
    <submittedName>
        <fullName evidence="1">Uncharacterized protein</fullName>
    </submittedName>
</protein>
<proteinExistence type="predicted"/>
<reference evidence="1" key="1">
    <citation type="submission" date="2014-11" db="EMBL/GenBank/DDBJ databases">
        <authorList>
            <person name="Amaro Gonzalez C."/>
        </authorList>
    </citation>
    <scope>NUCLEOTIDE SEQUENCE</scope>
</reference>
<dbReference type="EMBL" id="GBXM01097619">
    <property type="protein sequence ID" value="JAH10958.1"/>
    <property type="molecule type" value="Transcribed_RNA"/>
</dbReference>
<evidence type="ECO:0000313" key="1">
    <source>
        <dbReference type="EMBL" id="JAH10958.1"/>
    </source>
</evidence>